<protein>
    <submittedName>
        <fullName evidence="3">Exported protein</fullName>
    </submittedName>
</protein>
<name>A0A0H3LQQ3_BORBR</name>
<evidence type="ECO:0000313" key="3">
    <source>
        <dbReference type="EMBL" id="CAE34693.1"/>
    </source>
</evidence>
<dbReference type="EMBL" id="BX640450">
    <property type="protein sequence ID" value="CAE34693.1"/>
    <property type="molecule type" value="Genomic_DNA"/>
</dbReference>
<dbReference type="AlphaFoldDB" id="A0A0H3LQQ3"/>
<dbReference type="PROSITE" id="PS51257">
    <property type="entry name" value="PROKAR_LIPOPROTEIN"/>
    <property type="match status" value="1"/>
</dbReference>
<evidence type="ECO:0000256" key="1">
    <source>
        <dbReference type="ARBA" id="ARBA00006987"/>
    </source>
</evidence>
<feature type="chain" id="PRO_5002615042" evidence="2">
    <location>
        <begin position="24"/>
        <end position="320"/>
    </location>
</feature>
<organism evidence="3 4">
    <name type="scientific">Bordetella bronchiseptica (strain ATCC BAA-588 / NCTC 13252 / RB50)</name>
    <name type="common">Alcaligenes bronchisepticus</name>
    <dbReference type="NCBI Taxonomy" id="257310"/>
    <lineage>
        <taxon>Bacteria</taxon>
        <taxon>Pseudomonadati</taxon>
        <taxon>Pseudomonadota</taxon>
        <taxon>Betaproteobacteria</taxon>
        <taxon>Burkholderiales</taxon>
        <taxon>Alcaligenaceae</taxon>
        <taxon>Bordetella</taxon>
    </lineage>
</organism>
<accession>A0A0H3LQQ3</accession>
<keyword evidence="2" id="KW-0732">Signal</keyword>
<dbReference type="Gene3D" id="3.40.190.150">
    <property type="entry name" value="Bordetella uptake gene, domain 1"/>
    <property type="match status" value="1"/>
</dbReference>
<dbReference type="eggNOG" id="COG3181">
    <property type="taxonomic scope" value="Bacteria"/>
</dbReference>
<dbReference type="InterPro" id="IPR042100">
    <property type="entry name" value="Bug_dom1"/>
</dbReference>
<dbReference type="KEGG" id="bbr:BB4330"/>
<dbReference type="InterPro" id="IPR005064">
    <property type="entry name" value="BUG"/>
</dbReference>
<dbReference type="PANTHER" id="PTHR42928:SF5">
    <property type="entry name" value="BLR1237 PROTEIN"/>
    <property type="match status" value="1"/>
</dbReference>
<comment type="similarity">
    <text evidence="1">Belongs to the UPF0065 (bug) family.</text>
</comment>
<dbReference type="Pfam" id="PF03401">
    <property type="entry name" value="TctC"/>
    <property type="match status" value="1"/>
</dbReference>
<evidence type="ECO:0000313" key="4">
    <source>
        <dbReference type="Proteomes" id="UP000001027"/>
    </source>
</evidence>
<dbReference type="PANTHER" id="PTHR42928">
    <property type="entry name" value="TRICARBOXYLATE-BINDING PROTEIN"/>
    <property type="match status" value="1"/>
</dbReference>
<gene>
    <name evidence="3" type="ordered locus">BB4330</name>
</gene>
<dbReference type="SUPFAM" id="SSF53850">
    <property type="entry name" value="Periplasmic binding protein-like II"/>
    <property type="match status" value="1"/>
</dbReference>
<feature type="signal peptide" evidence="2">
    <location>
        <begin position="1"/>
        <end position="23"/>
    </location>
</feature>
<proteinExistence type="inferred from homology"/>
<reference evidence="3 4" key="1">
    <citation type="journal article" date="2003" name="Nat. Genet.">
        <title>Comparative analysis of the genome sequences of Bordetella pertussis, Bordetella parapertussis and Bordetella bronchiseptica.</title>
        <authorList>
            <person name="Parkhill J."/>
            <person name="Sebaihia M."/>
            <person name="Preston A."/>
            <person name="Murphy L.D."/>
            <person name="Thomson N.R."/>
            <person name="Harris D.E."/>
            <person name="Holden M.T.G."/>
            <person name="Churcher C.M."/>
            <person name="Bentley S.D."/>
            <person name="Mungall K.L."/>
            <person name="Cerdeno-Tarraga A.-M."/>
            <person name="Temple L."/>
            <person name="James K.D."/>
            <person name="Harris B."/>
            <person name="Quail M.A."/>
            <person name="Achtman M."/>
            <person name="Atkin R."/>
            <person name="Baker S."/>
            <person name="Basham D."/>
            <person name="Bason N."/>
            <person name="Cherevach I."/>
            <person name="Chillingworth T."/>
            <person name="Collins M."/>
            <person name="Cronin A."/>
            <person name="Davis P."/>
            <person name="Doggett J."/>
            <person name="Feltwell T."/>
            <person name="Goble A."/>
            <person name="Hamlin N."/>
            <person name="Hauser H."/>
            <person name="Holroyd S."/>
            <person name="Jagels K."/>
            <person name="Leather S."/>
            <person name="Moule S."/>
            <person name="Norberczak H."/>
            <person name="O'Neil S."/>
            <person name="Ormond D."/>
            <person name="Price C."/>
            <person name="Rabbinowitsch E."/>
            <person name="Rutter S."/>
            <person name="Sanders M."/>
            <person name="Saunders D."/>
            <person name="Seeger K."/>
            <person name="Sharp S."/>
            <person name="Simmonds M."/>
            <person name="Skelton J."/>
            <person name="Squares R."/>
            <person name="Squares S."/>
            <person name="Stevens K."/>
            <person name="Unwin L."/>
            <person name="Whitehead S."/>
            <person name="Barrell B.G."/>
            <person name="Maskell D.J."/>
        </authorList>
    </citation>
    <scope>NUCLEOTIDE SEQUENCE [LARGE SCALE GENOMIC DNA]</scope>
    <source>
        <strain evidence="3 4">ATCC BAA-588 / NCTC 13252 / RB50</strain>
    </source>
</reference>
<dbReference type="Gene3D" id="3.40.190.10">
    <property type="entry name" value="Periplasmic binding protein-like II"/>
    <property type="match status" value="1"/>
</dbReference>
<dbReference type="PIRSF" id="PIRSF017082">
    <property type="entry name" value="YflP"/>
    <property type="match status" value="1"/>
</dbReference>
<dbReference type="Proteomes" id="UP000001027">
    <property type="component" value="Chromosome"/>
</dbReference>
<dbReference type="CDD" id="cd07012">
    <property type="entry name" value="PBP2_Bug_TTT"/>
    <property type="match status" value="1"/>
</dbReference>
<dbReference type="RefSeq" id="WP_003814838.1">
    <property type="nucleotide sequence ID" value="NC_002927.3"/>
</dbReference>
<evidence type="ECO:0000256" key="2">
    <source>
        <dbReference type="SAM" id="SignalP"/>
    </source>
</evidence>
<dbReference type="HOGENOM" id="CLU_045683_0_0_4"/>
<sequence length="320" mass="33613">MKISFMGAALSAAFSLVFGACQAETYPDKPVRVVVPAAPGGISDNITRVVAAEMQNVLGQPLVIENLAGASGNIGTSRGLSARPDGYTLTGLTTVQTASMATRPETTPDLLERGEPVMMMSRSCLVLVVPSSLGIKTLQEFIAYAKANPGKISYGSPGVGSGYHIMSEVLNAAAGLDMVHIAYKGEQPATTDLLAGRIQVMFHTSPYPYIQSGQLVALAVTSEQPWPYAPSVPTLNAVIPGVSYYGWSALYAPKGTPTQIIDRLNAAGNTALRSERVAAGFKSLGIVPAGGTPDDLLEQVRSDVTTFRDVVKKRNIVVAD</sequence>
<dbReference type="GeneID" id="56477171"/>